<name>A0A1E7Z1J3_9GAMM</name>
<dbReference type="Pfam" id="PF04335">
    <property type="entry name" value="VirB8"/>
    <property type="match status" value="1"/>
</dbReference>
<keyword evidence="4 5" id="KW-0472">Membrane</keyword>
<gene>
    <name evidence="7" type="ORF">BBW68_09670</name>
</gene>
<dbReference type="EMBL" id="MAYS01000239">
    <property type="protein sequence ID" value="OFC62478.1"/>
    <property type="molecule type" value="Genomic_DNA"/>
</dbReference>
<dbReference type="GO" id="GO:0016020">
    <property type="term" value="C:membrane"/>
    <property type="evidence" value="ECO:0007669"/>
    <property type="project" value="UniProtKB-SubCell"/>
</dbReference>
<comment type="caution">
    <text evidence="7">The sequence shown here is derived from an EMBL/GenBank/DDBJ whole genome shotgun (WGS) entry which is preliminary data.</text>
</comment>
<dbReference type="InterPro" id="IPR007430">
    <property type="entry name" value="VirB8"/>
</dbReference>
<evidence type="ECO:0000256" key="1">
    <source>
        <dbReference type="ARBA" id="ARBA00004167"/>
    </source>
</evidence>
<dbReference type="InterPro" id="IPR032710">
    <property type="entry name" value="NTF2-like_dom_sf"/>
</dbReference>
<dbReference type="AlphaFoldDB" id="A0A1E7Z1J3"/>
<evidence type="ECO:0000256" key="5">
    <source>
        <dbReference type="SAM" id="Phobius"/>
    </source>
</evidence>
<reference evidence="7 8" key="1">
    <citation type="submission" date="2016-07" db="EMBL/GenBank/DDBJ databases">
        <authorList>
            <person name="Yuval B."/>
        </authorList>
    </citation>
    <scope>NUCLEOTIDE SEQUENCE [LARGE SCALE GENOMIC DNA]</scope>
    <source>
        <strain evidence="7 8">IL</strain>
    </source>
</reference>
<evidence type="ECO:0000256" key="3">
    <source>
        <dbReference type="ARBA" id="ARBA00022989"/>
    </source>
</evidence>
<keyword evidence="3 5" id="KW-1133">Transmembrane helix</keyword>
<feature type="domain" description="Bacterial virulence protein VirB8" evidence="6">
    <location>
        <begin position="14"/>
        <end position="212"/>
    </location>
</feature>
<dbReference type="Gene3D" id="3.10.450.230">
    <property type="entry name" value="VirB8 protein"/>
    <property type="match status" value="1"/>
</dbReference>
<sequence length="214" mass="24534">MSDDKFKKSSGWNSFLGKTKEQVTFYRWTTILCAVAAIISISGCIYFSSQVKYVPFVVEVNKDYAPLQVHQLESLGQSKDAVTRSQLATIIKNMRVVYAGDKEAQLDAIKSVYYFIKTNSQPYKYVQEMFSVDDPMNQKFLNQVEIKAILPLSKDTWRAEWVEKKAMPDGKNVLSRNYSAVIQVEYADTISAEMIINNPIGLYLKNMQITEEYK</sequence>
<dbReference type="CDD" id="cd16425">
    <property type="entry name" value="TrbF"/>
    <property type="match status" value="1"/>
</dbReference>
<dbReference type="InterPro" id="IPR035658">
    <property type="entry name" value="TrbF"/>
</dbReference>
<protein>
    <recommendedName>
        <fullName evidence="6">Bacterial virulence protein VirB8 domain-containing protein</fullName>
    </recommendedName>
</protein>
<keyword evidence="2 5" id="KW-0812">Transmembrane</keyword>
<dbReference type="OrthoDB" id="9778195at2"/>
<evidence type="ECO:0000256" key="4">
    <source>
        <dbReference type="ARBA" id="ARBA00023136"/>
    </source>
</evidence>
<comment type="subcellular location">
    <subcellularLocation>
        <location evidence="1">Membrane</location>
        <topology evidence="1">Single-pass membrane protein</topology>
    </subcellularLocation>
</comment>
<evidence type="ECO:0000256" key="2">
    <source>
        <dbReference type="ARBA" id="ARBA00022692"/>
    </source>
</evidence>
<evidence type="ECO:0000313" key="8">
    <source>
        <dbReference type="Proteomes" id="UP000243534"/>
    </source>
</evidence>
<dbReference type="RefSeq" id="WP_070134646.1">
    <property type="nucleotide sequence ID" value="NZ_MAYS01000239.1"/>
</dbReference>
<evidence type="ECO:0000259" key="6">
    <source>
        <dbReference type="Pfam" id="PF04335"/>
    </source>
</evidence>
<feature type="transmembrane region" description="Helical" evidence="5">
    <location>
        <begin position="25"/>
        <end position="47"/>
    </location>
</feature>
<dbReference type="SUPFAM" id="SSF54427">
    <property type="entry name" value="NTF2-like"/>
    <property type="match status" value="1"/>
</dbReference>
<organism evidence="7 8">
    <name type="scientific">Candidatus Erwinia dacicola</name>
    <dbReference type="NCBI Taxonomy" id="252393"/>
    <lineage>
        <taxon>Bacteria</taxon>
        <taxon>Pseudomonadati</taxon>
        <taxon>Pseudomonadota</taxon>
        <taxon>Gammaproteobacteria</taxon>
        <taxon>Enterobacterales</taxon>
        <taxon>Erwiniaceae</taxon>
        <taxon>Erwinia</taxon>
    </lineage>
</organism>
<proteinExistence type="predicted"/>
<evidence type="ECO:0000313" key="7">
    <source>
        <dbReference type="EMBL" id="OFC62478.1"/>
    </source>
</evidence>
<dbReference type="Proteomes" id="UP000243534">
    <property type="component" value="Unassembled WGS sequence"/>
</dbReference>
<accession>A0A1E7Z1J3</accession>